<proteinExistence type="predicted"/>
<organism evidence="1 2">
    <name type="scientific">Litomosoides sigmodontis</name>
    <name type="common">Filarial nematode worm</name>
    <dbReference type="NCBI Taxonomy" id="42156"/>
    <lineage>
        <taxon>Eukaryota</taxon>
        <taxon>Metazoa</taxon>
        <taxon>Ecdysozoa</taxon>
        <taxon>Nematoda</taxon>
        <taxon>Chromadorea</taxon>
        <taxon>Rhabditida</taxon>
        <taxon>Spirurina</taxon>
        <taxon>Spiruromorpha</taxon>
        <taxon>Filarioidea</taxon>
        <taxon>Onchocercidae</taxon>
        <taxon>Litomosoides</taxon>
    </lineage>
</organism>
<dbReference type="EMBL" id="UYRX01001523">
    <property type="protein sequence ID" value="VDM91512.1"/>
    <property type="molecule type" value="Genomic_DNA"/>
</dbReference>
<name>A0A3P7K1Z3_LITSI</name>
<reference evidence="1 2" key="1">
    <citation type="submission" date="2018-08" db="EMBL/GenBank/DDBJ databases">
        <authorList>
            <person name="Laetsch R D."/>
            <person name="Stevens L."/>
            <person name="Kumar S."/>
            <person name="Blaxter L. M."/>
        </authorList>
    </citation>
    <scope>NUCLEOTIDE SEQUENCE [LARGE SCALE GENOMIC DNA]</scope>
</reference>
<protein>
    <submittedName>
        <fullName evidence="1">Uncharacterized protein</fullName>
    </submittedName>
</protein>
<dbReference type="Proteomes" id="UP000277928">
    <property type="component" value="Unassembled WGS sequence"/>
</dbReference>
<evidence type="ECO:0000313" key="2">
    <source>
        <dbReference type="Proteomes" id="UP000277928"/>
    </source>
</evidence>
<keyword evidence="2" id="KW-1185">Reference proteome</keyword>
<gene>
    <name evidence="1" type="ORF">NLS_LOCUS9346</name>
</gene>
<evidence type="ECO:0000313" key="1">
    <source>
        <dbReference type="EMBL" id="VDM91512.1"/>
    </source>
</evidence>
<sequence>MRKIIRNIYYYYYPNFVENFLMIRKCREKIEVPSPSSNDTVNVHLTFHLKTLEDSFLGKLLLLPLLRKMQNPSDWRVPKCSRTGCEGWYCKSSDHSHDIQVNIRTFAEYPS</sequence>
<accession>A0A3P7K1Z3</accession>
<dbReference type="OrthoDB" id="5845024at2759"/>
<dbReference type="OMA" id="MQNPSDW"/>
<dbReference type="AlphaFoldDB" id="A0A3P7K1Z3"/>